<sequence length="68" mass="7550">MEITSHHHLNPPKSPATTLHAPIFFSRGDRTQPKQLLPPSISLSLSSSISISFGGRRKWSSRSRSILI</sequence>
<dbReference type="EMBL" id="JAUESC010000002">
    <property type="protein sequence ID" value="KAK0606207.1"/>
    <property type="molecule type" value="Genomic_DNA"/>
</dbReference>
<keyword evidence="2" id="KW-1185">Reference proteome</keyword>
<evidence type="ECO:0000313" key="1">
    <source>
        <dbReference type="EMBL" id="KAK0606207.1"/>
    </source>
</evidence>
<protein>
    <submittedName>
        <fullName evidence="1">Uncharacterized protein</fullName>
    </submittedName>
</protein>
<accession>A0AA39W7M5</accession>
<gene>
    <name evidence="1" type="ORF">LWI29_035163</name>
</gene>
<reference evidence="1" key="1">
    <citation type="journal article" date="2022" name="Plant J.">
        <title>Strategies of tolerance reflected in two North American maple genomes.</title>
        <authorList>
            <person name="McEvoy S.L."/>
            <person name="Sezen U.U."/>
            <person name="Trouern-Trend A."/>
            <person name="McMahon S.M."/>
            <person name="Schaberg P.G."/>
            <person name="Yang J."/>
            <person name="Wegrzyn J.L."/>
            <person name="Swenson N.G."/>
        </authorList>
    </citation>
    <scope>NUCLEOTIDE SEQUENCE</scope>
    <source>
        <strain evidence="1">NS2018</strain>
    </source>
</reference>
<dbReference type="Proteomes" id="UP001168877">
    <property type="component" value="Unassembled WGS sequence"/>
</dbReference>
<proteinExistence type="predicted"/>
<comment type="caution">
    <text evidence="1">The sequence shown here is derived from an EMBL/GenBank/DDBJ whole genome shotgun (WGS) entry which is preliminary data.</text>
</comment>
<organism evidence="1 2">
    <name type="scientific">Acer saccharum</name>
    <name type="common">Sugar maple</name>
    <dbReference type="NCBI Taxonomy" id="4024"/>
    <lineage>
        <taxon>Eukaryota</taxon>
        <taxon>Viridiplantae</taxon>
        <taxon>Streptophyta</taxon>
        <taxon>Embryophyta</taxon>
        <taxon>Tracheophyta</taxon>
        <taxon>Spermatophyta</taxon>
        <taxon>Magnoliopsida</taxon>
        <taxon>eudicotyledons</taxon>
        <taxon>Gunneridae</taxon>
        <taxon>Pentapetalae</taxon>
        <taxon>rosids</taxon>
        <taxon>malvids</taxon>
        <taxon>Sapindales</taxon>
        <taxon>Sapindaceae</taxon>
        <taxon>Hippocastanoideae</taxon>
        <taxon>Acereae</taxon>
        <taxon>Acer</taxon>
    </lineage>
</organism>
<reference evidence="1" key="2">
    <citation type="submission" date="2023-06" db="EMBL/GenBank/DDBJ databases">
        <authorList>
            <person name="Swenson N.G."/>
            <person name="Wegrzyn J.L."/>
            <person name="Mcevoy S.L."/>
        </authorList>
    </citation>
    <scope>NUCLEOTIDE SEQUENCE</scope>
    <source>
        <strain evidence="1">NS2018</strain>
        <tissue evidence="1">Leaf</tissue>
    </source>
</reference>
<name>A0AA39W7M5_ACESA</name>
<dbReference type="AlphaFoldDB" id="A0AA39W7M5"/>
<evidence type="ECO:0000313" key="2">
    <source>
        <dbReference type="Proteomes" id="UP001168877"/>
    </source>
</evidence>